<dbReference type="CDD" id="cd02523">
    <property type="entry name" value="PC_cytidylyltransferase"/>
    <property type="match status" value="1"/>
</dbReference>
<evidence type="ECO:0000313" key="4">
    <source>
        <dbReference type="EMBL" id="CAB4621542.1"/>
    </source>
</evidence>
<dbReference type="Pfam" id="PF00483">
    <property type="entry name" value="NTP_transferase"/>
    <property type="match status" value="1"/>
</dbReference>
<dbReference type="PANTHER" id="PTHR43584">
    <property type="entry name" value="NUCLEOTIDYL TRANSFERASE"/>
    <property type="match status" value="1"/>
</dbReference>
<evidence type="ECO:0000259" key="3">
    <source>
        <dbReference type="Pfam" id="PF00483"/>
    </source>
</evidence>
<gene>
    <name evidence="4" type="ORF">UFOPK1939_00599</name>
</gene>
<evidence type="ECO:0000256" key="1">
    <source>
        <dbReference type="ARBA" id="ARBA00022679"/>
    </source>
</evidence>
<dbReference type="SUPFAM" id="SSF53448">
    <property type="entry name" value="Nucleotide-diphospho-sugar transferases"/>
    <property type="match status" value="1"/>
</dbReference>
<evidence type="ECO:0000256" key="2">
    <source>
        <dbReference type="ARBA" id="ARBA00022695"/>
    </source>
</evidence>
<organism evidence="4">
    <name type="scientific">freshwater metagenome</name>
    <dbReference type="NCBI Taxonomy" id="449393"/>
    <lineage>
        <taxon>unclassified sequences</taxon>
        <taxon>metagenomes</taxon>
        <taxon>ecological metagenomes</taxon>
    </lineage>
</organism>
<dbReference type="EMBL" id="CAEZVF010000074">
    <property type="protein sequence ID" value="CAB4621542.1"/>
    <property type="molecule type" value="Genomic_DNA"/>
</dbReference>
<name>A0A6J6I518_9ZZZZ</name>
<reference evidence="4" key="1">
    <citation type="submission" date="2020-05" db="EMBL/GenBank/DDBJ databases">
        <authorList>
            <person name="Chiriac C."/>
            <person name="Salcher M."/>
            <person name="Ghai R."/>
            <person name="Kavagutti S V."/>
        </authorList>
    </citation>
    <scope>NUCLEOTIDE SEQUENCE</scope>
</reference>
<dbReference type="AlphaFoldDB" id="A0A6J6I518"/>
<protein>
    <submittedName>
        <fullName evidence="4">Unannotated protein</fullName>
    </submittedName>
</protein>
<proteinExistence type="predicted"/>
<dbReference type="InterPro" id="IPR050065">
    <property type="entry name" value="GlmU-like"/>
</dbReference>
<accession>A0A6J6I518</accession>
<keyword evidence="2" id="KW-0548">Nucleotidyltransferase</keyword>
<dbReference type="InterPro" id="IPR005835">
    <property type="entry name" value="NTP_transferase_dom"/>
</dbReference>
<dbReference type="PANTHER" id="PTHR43584:SF5">
    <property type="entry name" value="PROTEIN LICC"/>
    <property type="match status" value="1"/>
</dbReference>
<sequence>MIGMILAAGSGSRLRPVTDNIPKALAPLGDGTTILERTLGNFAEVGITEVVIVAGYRKEAIDDRRSEFETTYGLSIDVVFNDKAEVWNNAYSLWCARSYFDSGFLLANGDTLHPVSVEQTLLAQEPHDLRLAIDNVKVLGDEEMKVQTDGSGWLSRITKLMEPTSAVGEYIGVTLVGPNFGAALSDALEATFTRDPNLYYEDAYQELVNRGHQVALTPIGTVDWIEVDNLEDLERAKDIACRS</sequence>
<keyword evidence="1" id="KW-0808">Transferase</keyword>
<dbReference type="GO" id="GO:0016779">
    <property type="term" value="F:nucleotidyltransferase activity"/>
    <property type="evidence" value="ECO:0007669"/>
    <property type="project" value="UniProtKB-KW"/>
</dbReference>
<dbReference type="InterPro" id="IPR029044">
    <property type="entry name" value="Nucleotide-diphossugar_trans"/>
</dbReference>
<dbReference type="Gene3D" id="3.90.550.10">
    <property type="entry name" value="Spore Coat Polysaccharide Biosynthesis Protein SpsA, Chain A"/>
    <property type="match status" value="1"/>
</dbReference>
<feature type="domain" description="Nucleotidyl transferase" evidence="3">
    <location>
        <begin position="3"/>
        <end position="121"/>
    </location>
</feature>